<keyword evidence="3 7" id="KW-0067">ATP-binding</keyword>
<comment type="caution">
    <text evidence="7">The sequence shown here is derived from an EMBL/GenBank/DDBJ whole genome shotgun (WGS) entry which is preliminary data.</text>
</comment>
<comment type="function">
    <text evidence="5">Part of the ABC transporter complex HmuTUV involved in hemin import. Responsible for energy coupling to the transport system.</text>
</comment>
<dbReference type="InterPro" id="IPR003439">
    <property type="entry name" value="ABC_transporter-like_ATP-bd"/>
</dbReference>
<dbReference type="InterPro" id="IPR027417">
    <property type="entry name" value="P-loop_NTPase"/>
</dbReference>
<dbReference type="PROSITE" id="PS50893">
    <property type="entry name" value="ABC_TRANSPORTER_2"/>
    <property type="match status" value="1"/>
</dbReference>
<keyword evidence="2" id="KW-0547">Nucleotide-binding</keyword>
<dbReference type="EMBL" id="JBHUOM010000048">
    <property type="protein sequence ID" value="MFD2937895.1"/>
    <property type="molecule type" value="Genomic_DNA"/>
</dbReference>
<feature type="domain" description="ABC transporter" evidence="6">
    <location>
        <begin position="2"/>
        <end position="248"/>
    </location>
</feature>
<dbReference type="CDD" id="cd03214">
    <property type="entry name" value="ABC_Iron-Siderophores_B12_Hemin"/>
    <property type="match status" value="1"/>
</dbReference>
<dbReference type="GO" id="GO:0005524">
    <property type="term" value="F:ATP binding"/>
    <property type="evidence" value="ECO:0007669"/>
    <property type="project" value="UniProtKB-KW"/>
</dbReference>
<name>A0ABW6AUE5_9BACT</name>
<evidence type="ECO:0000256" key="1">
    <source>
        <dbReference type="ARBA" id="ARBA00022448"/>
    </source>
</evidence>
<keyword evidence="4" id="KW-1278">Translocase</keyword>
<proteinExistence type="predicted"/>
<protein>
    <submittedName>
        <fullName evidence="7">Heme ABC transporter ATP-binding protein</fullName>
    </submittedName>
</protein>
<reference evidence="8" key="1">
    <citation type="journal article" date="2019" name="Int. J. Syst. Evol. Microbiol.">
        <title>The Global Catalogue of Microorganisms (GCM) 10K type strain sequencing project: providing services to taxonomists for standard genome sequencing and annotation.</title>
        <authorList>
            <consortium name="The Broad Institute Genomics Platform"/>
            <consortium name="The Broad Institute Genome Sequencing Center for Infectious Disease"/>
            <person name="Wu L."/>
            <person name="Ma J."/>
        </authorList>
    </citation>
    <scope>NUCLEOTIDE SEQUENCE [LARGE SCALE GENOMIC DNA]</scope>
    <source>
        <strain evidence="8">KCTC 52490</strain>
    </source>
</reference>
<evidence type="ECO:0000256" key="4">
    <source>
        <dbReference type="ARBA" id="ARBA00022967"/>
    </source>
</evidence>
<dbReference type="SUPFAM" id="SSF52540">
    <property type="entry name" value="P-loop containing nucleoside triphosphate hydrolases"/>
    <property type="match status" value="1"/>
</dbReference>
<dbReference type="RefSeq" id="WP_381508390.1">
    <property type="nucleotide sequence ID" value="NZ_JBHUOM010000048.1"/>
</dbReference>
<dbReference type="PANTHER" id="PTHR42794">
    <property type="entry name" value="HEMIN IMPORT ATP-BINDING PROTEIN HMUV"/>
    <property type="match status" value="1"/>
</dbReference>
<accession>A0ABW6AUE5</accession>
<keyword evidence="1" id="KW-0813">Transport</keyword>
<evidence type="ECO:0000256" key="5">
    <source>
        <dbReference type="ARBA" id="ARBA00037066"/>
    </source>
</evidence>
<dbReference type="Gene3D" id="3.40.50.300">
    <property type="entry name" value="P-loop containing nucleotide triphosphate hydrolases"/>
    <property type="match status" value="1"/>
</dbReference>
<gene>
    <name evidence="7" type="ORF">ACFS25_29285</name>
</gene>
<evidence type="ECO:0000259" key="6">
    <source>
        <dbReference type="PROSITE" id="PS50893"/>
    </source>
</evidence>
<evidence type="ECO:0000313" key="8">
    <source>
        <dbReference type="Proteomes" id="UP001597512"/>
    </source>
</evidence>
<dbReference type="NCBIfam" id="NF010068">
    <property type="entry name" value="PRK13548.1"/>
    <property type="match status" value="1"/>
</dbReference>
<organism evidence="7 8">
    <name type="scientific">Spirosoma flavum</name>
    <dbReference type="NCBI Taxonomy" id="2048557"/>
    <lineage>
        <taxon>Bacteria</taxon>
        <taxon>Pseudomonadati</taxon>
        <taxon>Bacteroidota</taxon>
        <taxon>Cytophagia</taxon>
        <taxon>Cytophagales</taxon>
        <taxon>Cytophagaceae</taxon>
        <taxon>Spirosoma</taxon>
    </lineage>
</organism>
<evidence type="ECO:0000256" key="2">
    <source>
        <dbReference type="ARBA" id="ARBA00022741"/>
    </source>
</evidence>
<dbReference type="Pfam" id="PF00005">
    <property type="entry name" value="ABC_tran"/>
    <property type="match status" value="1"/>
</dbReference>
<evidence type="ECO:0000313" key="7">
    <source>
        <dbReference type="EMBL" id="MFD2937895.1"/>
    </source>
</evidence>
<dbReference type="SMART" id="SM00382">
    <property type="entry name" value="AAA"/>
    <property type="match status" value="1"/>
</dbReference>
<evidence type="ECO:0000256" key="3">
    <source>
        <dbReference type="ARBA" id="ARBA00022840"/>
    </source>
</evidence>
<dbReference type="Proteomes" id="UP001597512">
    <property type="component" value="Unassembled WGS sequence"/>
</dbReference>
<dbReference type="PANTHER" id="PTHR42794:SF1">
    <property type="entry name" value="HEMIN IMPORT ATP-BINDING PROTEIN HMUV"/>
    <property type="match status" value="1"/>
</dbReference>
<keyword evidence="8" id="KW-1185">Reference proteome</keyword>
<dbReference type="InterPro" id="IPR003593">
    <property type="entry name" value="AAA+_ATPase"/>
</dbReference>
<sequence>MLRAKNLSFQIGGNLLINDISLTLAPGEFTMVLGPNGAGKSTLLKLLTGTETPHQGQVWYGDQPLKSIPLATLARQKAVLSQLLSLPFDLSVTEVVMMGRYPYFDLNPTSQDKQIADDCLKAVGMFSFKTRAFESLSGGEKQKVHLARVLAQLYRQPSDGAAPDQSIKYLFLDEPISALDIHYQHQILKLVRELASHNMIVFVIVHDINLALQYAQKVILLDQGRIYGIGHPDEVLTESAIETVFKLKTYFMTHPETGRRVMVC</sequence>